<evidence type="ECO:0000313" key="2">
    <source>
        <dbReference type="EMBL" id="TVZ06305.1"/>
    </source>
</evidence>
<gene>
    <name evidence="2" type="ORF">EAS64_02415</name>
</gene>
<evidence type="ECO:0000313" key="3">
    <source>
        <dbReference type="Proteomes" id="UP000460272"/>
    </source>
</evidence>
<dbReference type="AlphaFoldDB" id="A0A6P2C741"/>
<evidence type="ECO:0000256" key="1">
    <source>
        <dbReference type="SAM" id="MobiDB-lite"/>
    </source>
</evidence>
<dbReference type="Proteomes" id="UP000460272">
    <property type="component" value="Unassembled WGS sequence"/>
</dbReference>
<dbReference type="OrthoDB" id="3806584at2"/>
<dbReference type="EMBL" id="RPFW01000001">
    <property type="protein sequence ID" value="TVZ06305.1"/>
    <property type="molecule type" value="Genomic_DNA"/>
</dbReference>
<name>A0A6P2C741_9ACTN</name>
<feature type="compositionally biased region" description="Polar residues" evidence="1">
    <location>
        <begin position="16"/>
        <end position="25"/>
    </location>
</feature>
<proteinExistence type="predicted"/>
<keyword evidence="3" id="KW-1185">Reference proteome</keyword>
<reference evidence="2 3" key="1">
    <citation type="submission" date="2018-11" db="EMBL/GenBank/DDBJ databases">
        <title>Trebonia kvetii gen.nov., sp.nov., a novel acidophilic actinobacterium, and proposal of the new actinobacterial family Treboniaceae fam. nov.</title>
        <authorList>
            <person name="Rapoport D."/>
            <person name="Sagova-Mareckova M."/>
            <person name="Sedlacek I."/>
            <person name="Provaznik J."/>
            <person name="Kralova S."/>
            <person name="Pavlinic D."/>
            <person name="Benes V."/>
            <person name="Kopecky J."/>
        </authorList>
    </citation>
    <scope>NUCLEOTIDE SEQUENCE [LARGE SCALE GENOMIC DNA]</scope>
    <source>
        <strain evidence="2 3">15Tr583</strain>
    </source>
</reference>
<comment type="caution">
    <text evidence="2">The sequence shown here is derived from an EMBL/GenBank/DDBJ whole genome shotgun (WGS) entry which is preliminary data.</text>
</comment>
<protein>
    <submittedName>
        <fullName evidence="2">Uncharacterized protein</fullName>
    </submittedName>
</protein>
<organism evidence="2 3">
    <name type="scientific">Trebonia kvetii</name>
    <dbReference type="NCBI Taxonomy" id="2480626"/>
    <lineage>
        <taxon>Bacteria</taxon>
        <taxon>Bacillati</taxon>
        <taxon>Actinomycetota</taxon>
        <taxon>Actinomycetes</taxon>
        <taxon>Streptosporangiales</taxon>
        <taxon>Treboniaceae</taxon>
        <taxon>Trebonia</taxon>
    </lineage>
</organism>
<dbReference type="RefSeq" id="WP_145851060.1">
    <property type="nucleotide sequence ID" value="NZ_RPFW01000001.1"/>
</dbReference>
<sequence>MSDAKAQQAAAGLSDSGGSPVSQREPQVMPAGPGRPTWDMYRAMAGSPHVTPARRQATLWALEQLEQHMGQDWPERYWEAAGHVPEEVNLGGSHVAALGSLLDLALRLRLLAGTPGLASVQKEMRTDLRDDRRRHAALQLEVGGLARRCGAAVALENRVTAAAPPSDVLIRYGATALRVETFAVILDQNSRESRAYWDQMTAAIMRISAQFGVDVAGDLGGRLGEEDAAELLALIEEAARLACETGRQVPLAFRGADLRVLLRGGGPSELRGGIESGRGWPRVEGRLLQKAAQAARAGGGWLRTDLMDGTWQFTEWARAALHEKTAEIGKLLKPALARVDGVAGIVISSGACFAQGAFRGLSTRTPDRCYGFVRPLPGHRVRETMIIPVTPAGRIEADIWAELYGSEDTWLGWGLSQAGLPACLDIFGQ</sequence>
<feature type="region of interest" description="Disordered" evidence="1">
    <location>
        <begin position="1"/>
        <end position="34"/>
    </location>
</feature>
<accession>A0A6P2C741</accession>